<sequence length="82" mass="8877">MGTEFDDRAARTNPDLEHSDHPADDGSTRQVATPTERDPELSELVDALEERVAVEHEAQDVPGNAAERAHTTPTDTGDEAPD</sequence>
<accession>X0Q6D4</accession>
<feature type="compositionally biased region" description="Basic and acidic residues" evidence="1">
    <location>
        <begin position="48"/>
        <end position="59"/>
    </location>
</feature>
<comment type="caution">
    <text evidence="2">The sequence shown here is derived from an EMBL/GenBank/DDBJ whole genome shotgun (WGS) entry which is preliminary data.</text>
</comment>
<dbReference type="EMBL" id="BAWF01000035">
    <property type="protein sequence ID" value="GAF46912.1"/>
    <property type="molecule type" value="Genomic_DNA"/>
</dbReference>
<evidence type="ECO:0000313" key="2">
    <source>
        <dbReference type="EMBL" id="GAF46912.1"/>
    </source>
</evidence>
<organism evidence="2 3">
    <name type="scientific">Rhodococcus wratislaviensis NBRC 100605</name>
    <dbReference type="NCBI Taxonomy" id="1219028"/>
    <lineage>
        <taxon>Bacteria</taxon>
        <taxon>Bacillati</taxon>
        <taxon>Actinomycetota</taxon>
        <taxon>Actinomycetes</taxon>
        <taxon>Mycobacteriales</taxon>
        <taxon>Nocardiaceae</taxon>
        <taxon>Rhodococcus</taxon>
    </lineage>
</organism>
<name>X0Q6D4_RHOWR</name>
<dbReference type="AlphaFoldDB" id="X0Q6D4"/>
<dbReference type="RefSeq" id="WP_037235215.1">
    <property type="nucleotide sequence ID" value="NZ_BAWF01000035.1"/>
</dbReference>
<gene>
    <name evidence="2" type="ORF">RW1_035_00560</name>
</gene>
<evidence type="ECO:0000313" key="3">
    <source>
        <dbReference type="Proteomes" id="UP000019491"/>
    </source>
</evidence>
<feature type="region of interest" description="Disordered" evidence="1">
    <location>
        <begin position="1"/>
        <end position="82"/>
    </location>
</feature>
<reference evidence="2 3" key="1">
    <citation type="submission" date="2014-02" db="EMBL/GenBank/DDBJ databases">
        <title>Whole genome shotgun sequence of Rhodococcus wratislaviensis NBRC 100605.</title>
        <authorList>
            <person name="Hosoyama A."/>
            <person name="Tsuchikane K."/>
            <person name="Yoshida I."/>
            <person name="Ohji S."/>
            <person name="Ichikawa N."/>
            <person name="Yamazoe A."/>
            <person name="Fujita N."/>
        </authorList>
    </citation>
    <scope>NUCLEOTIDE SEQUENCE [LARGE SCALE GENOMIC DNA]</scope>
    <source>
        <strain evidence="2 3">NBRC 100605</strain>
    </source>
</reference>
<feature type="compositionally biased region" description="Basic and acidic residues" evidence="1">
    <location>
        <begin position="1"/>
        <end position="27"/>
    </location>
</feature>
<protein>
    <submittedName>
        <fullName evidence="2">Uncharacterized protein</fullName>
    </submittedName>
</protein>
<dbReference type="Proteomes" id="UP000019491">
    <property type="component" value="Unassembled WGS sequence"/>
</dbReference>
<keyword evidence="3" id="KW-1185">Reference proteome</keyword>
<evidence type="ECO:0000256" key="1">
    <source>
        <dbReference type="SAM" id="MobiDB-lite"/>
    </source>
</evidence>
<proteinExistence type="predicted"/>